<dbReference type="InterPro" id="IPR021440">
    <property type="entry name" value="DUF3089"/>
</dbReference>
<gene>
    <name evidence="2" type="ORF">SAMN04488500_101142</name>
</gene>
<evidence type="ECO:0000313" key="3">
    <source>
        <dbReference type="Proteomes" id="UP000192738"/>
    </source>
</evidence>
<feature type="signal peptide" evidence="1">
    <location>
        <begin position="1"/>
        <end position="23"/>
    </location>
</feature>
<evidence type="ECO:0000313" key="2">
    <source>
        <dbReference type="EMBL" id="SMC32763.1"/>
    </source>
</evidence>
<dbReference type="STRING" id="112901.SAMN04488500_101142"/>
<keyword evidence="3" id="KW-1185">Reference proteome</keyword>
<protein>
    <recommendedName>
        <fullName evidence="4">DUF3089 domain-containing protein</fullName>
    </recommendedName>
</protein>
<name>A0A1W1Y9D9_9FIRM</name>
<proteinExistence type="predicted"/>
<dbReference type="Pfam" id="PF11288">
    <property type="entry name" value="DUF3089"/>
    <property type="match status" value="1"/>
</dbReference>
<accession>A0A1W1Y9D9</accession>
<dbReference type="RefSeq" id="WP_084573673.1">
    <property type="nucleotide sequence ID" value="NZ_CP155572.1"/>
</dbReference>
<dbReference type="Proteomes" id="UP000192738">
    <property type="component" value="Unassembled WGS sequence"/>
</dbReference>
<evidence type="ECO:0000256" key="1">
    <source>
        <dbReference type="SAM" id="SignalP"/>
    </source>
</evidence>
<keyword evidence="1" id="KW-0732">Signal</keyword>
<dbReference type="InterPro" id="IPR029058">
    <property type="entry name" value="AB_hydrolase_fold"/>
</dbReference>
<dbReference type="EMBL" id="FWXI01000001">
    <property type="protein sequence ID" value="SMC32763.1"/>
    <property type="molecule type" value="Genomic_DNA"/>
</dbReference>
<dbReference type="OrthoDB" id="9794645at2"/>
<evidence type="ECO:0008006" key="4">
    <source>
        <dbReference type="Google" id="ProtNLM"/>
    </source>
</evidence>
<dbReference type="AlphaFoldDB" id="A0A1W1Y9D9"/>
<dbReference type="SUPFAM" id="SSF53474">
    <property type="entry name" value="alpha/beta-Hydrolases"/>
    <property type="match status" value="1"/>
</dbReference>
<feature type="chain" id="PRO_5012551673" description="DUF3089 domain-containing protein" evidence="1">
    <location>
        <begin position="24"/>
        <end position="334"/>
    </location>
</feature>
<sequence length="334" mass="36966">MRIKKIILVVIALVFSFTFAAQANEKGATDYSKPERWLALPAAVEKEVDVFFLYPTAWQKVDKNEPNICEIDNKSMVQGAKAALGRQATVFETVGNIYAPYYRQADGAYTLALTVKEQAALLGSLPKSDVFAAFDYYIEHYNQGRPFILASHSQGSDLMLIILAEYMKEHPAVYQRMIAAYVIGYSVTEDYLANNPHLKFAQGPDDTGVIISYNTEAPVIKGKNPVTSPGGIAINPITWTTEETLATAEQSLGSRLLDKAGNWVLVKNYADARVDKARGVIICSTADVKTFSPGNAVFPQGVYHSLDYPFYYYNLRENAAKRTAKYLALQAAIQ</sequence>
<organism evidence="2 3">
    <name type="scientific">Sporomusa malonica</name>
    <dbReference type="NCBI Taxonomy" id="112901"/>
    <lineage>
        <taxon>Bacteria</taxon>
        <taxon>Bacillati</taxon>
        <taxon>Bacillota</taxon>
        <taxon>Negativicutes</taxon>
        <taxon>Selenomonadales</taxon>
        <taxon>Sporomusaceae</taxon>
        <taxon>Sporomusa</taxon>
    </lineage>
</organism>
<reference evidence="2 3" key="1">
    <citation type="submission" date="2017-04" db="EMBL/GenBank/DDBJ databases">
        <authorList>
            <person name="Afonso C.L."/>
            <person name="Miller P.J."/>
            <person name="Scott M.A."/>
            <person name="Spackman E."/>
            <person name="Goraichik I."/>
            <person name="Dimitrov K.M."/>
            <person name="Suarez D.L."/>
            <person name="Swayne D.E."/>
        </authorList>
    </citation>
    <scope>NUCLEOTIDE SEQUENCE [LARGE SCALE GENOMIC DNA]</scope>
    <source>
        <strain evidence="2 3">DSM 5090</strain>
    </source>
</reference>